<gene>
    <name evidence="5" type="ORF">ASEP1449_LOCUS1693</name>
</gene>
<reference evidence="5" key="1">
    <citation type="submission" date="2021-01" db="EMBL/GenBank/DDBJ databases">
        <authorList>
            <person name="Corre E."/>
            <person name="Pelletier E."/>
            <person name="Niang G."/>
            <person name="Scheremetjew M."/>
            <person name="Finn R."/>
            <person name="Kale V."/>
            <person name="Holt S."/>
            <person name="Cochrane G."/>
            <person name="Meng A."/>
            <person name="Brown T."/>
            <person name="Cohen L."/>
        </authorList>
    </citation>
    <scope>NUCLEOTIDE SEQUENCE</scope>
    <source>
        <strain evidence="5">CCMP2084</strain>
    </source>
</reference>
<dbReference type="PANTHER" id="PTHR12425">
    <property type="entry name" value="SYNEMBRYN"/>
    <property type="match status" value="1"/>
</dbReference>
<evidence type="ECO:0000313" key="5">
    <source>
        <dbReference type="EMBL" id="CAD9809870.1"/>
    </source>
</evidence>
<dbReference type="GO" id="GO:0005737">
    <property type="term" value="C:cytoplasm"/>
    <property type="evidence" value="ECO:0007669"/>
    <property type="project" value="TreeGrafter"/>
</dbReference>
<dbReference type="Pfam" id="PF10165">
    <property type="entry name" value="Ric8"/>
    <property type="match status" value="1"/>
</dbReference>
<evidence type="ECO:0000256" key="2">
    <source>
        <dbReference type="ARBA" id="ARBA00022658"/>
    </source>
</evidence>
<comment type="similarity">
    <text evidence="1">Belongs to the synembryn family.</text>
</comment>
<proteinExistence type="inferred from homology"/>
<organism evidence="5">
    <name type="scientific">Attheya septentrionalis</name>
    <dbReference type="NCBI Taxonomy" id="420275"/>
    <lineage>
        <taxon>Eukaryota</taxon>
        <taxon>Sar</taxon>
        <taxon>Stramenopiles</taxon>
        <taxon>Ochrophyta</taxon>
        <taxon>Bacillariophyta</taxon>
        <taxon>Coscinodiscophyceae</taxon>
        <taxon>Chaetocerotophycidae</taxon>
        <taxon>Chaetocerotales</taxon>
        <taxon>Attheyaceae</taxon>
        <taxon>Attheya</taxon>
    </lineage>
</organism>
<dbReference type="AlphaFoldDB" id="A0A7S2XIN1"/>
<keyword evidence="3" id="KW-0143">Chaperone</keyword>
<keyword evidence="2" id="KW-0344">Guanine-nucleotide releasing factor</keyword>
<sequence>MDLPGQLVASLASLSPTSLLSSSEPVGESSSGDNPSNLSVITTWNKDVEDFFNSCSSPNELYSVGAGKSETDYQNTGAALQDASSTLHWQLISIIQIASAKETSEAENNAEVDKHVSEIVWESDEDAESAAVNVSQLVADTGASPVPLEDDASRTSQGDSLFVRAYYLSTASELLRACKNIVRFHNLFKLLKSMSRQPAETLQLSNPTRRLQTRGMIQLYLALMESSSPSKHPEKMKHLEMNGTFDGFNDVARNASITLFHATYGPPEDVWSTKARQELIDSVNGIPILMDLLLSKVSSTALLLSIVRNVHNLIGSVPGVVNKMDTAIEELIEKRAPDDFVKGGTDITSVLVETLTWTIKSEPSFPGDASSDRRADLALEILRVLYALRNGQIAGSQRGSFSEIQEKRIEDNMKKMGALLCAILNLPNENKQVYDVKLAAINLLMDAPIEYAQILLTNGNIPSLLMILDLQVTKVVVEEGGAKTSNATSIIPILAVMNRFSAANPCIQNIVKEDVFPTNHDDGTVDEVKTEEMDNEAPGGRNMRPMDAPKGTLRYNIIQLMTATESNSKRLASELLWTLCDADPNEFVRRTGFGNAVHMLGMKGLVKLPESVSIS</sequence>
<dbReference type="PANTHER" id="PTHR12425:SF5">
    <property type="entry name" value="SYNEMBRYN"/>
    <property type="match status" value="1"/>
</dbReference>
<dbReference type="EMBL" id="HBHQ01002627">
    <property type="protein sequence ID" value="CAD9809870.1"/>
    <property type="molecule type" value="Transcribed_RNA"/>
</dbReference>
<name>A0A7S2XIN1_9STRA</name>
<evidence type="ECO:0000256" key="4">
    <source>
        <dbReference type="SAM" id="MobiDB-lite"/>
    </source>
</evidence>
<dbReference type="GO" id="GO:0005085">
    <property type="term" value="F:guanyl-nucleotide exchange factor activity"/>
    <property type="evidence" value="ECO:0007669"/>
    <property type="project" value="UniProtKB-KW"/>
</dbReference>
<evidence type="ECO:0000256" key="1">
    <source>
        <dbReference type="ARBA" id="ARBA00009049"/>
    </source>
</evidence>
<dbReference type="GO" id="GO:0007186">
    <property type="term" value="P:G protein-coupled receptor signaling pathway"/>
    <property type="evidence" value="ECO:0007669"/>
    <property type="project" value="TreeGrafter"/>
</dbReference>
<protein>
    <submittedName>
        <fullName evidence="5">Uncharacterized protein</fullName>
    </submittedName>
</protein>
<feature type="region of interest" description="Disordered" evidence="4">
    <location>
        <begin position="18"/>
        <end position="38"/>
    </location>
</feature>
<evidence type="ECO:0000256" key="3">
    <source>
        <dbReference type="ARBA" id="ARBA00023186"/>
    </source>
</evidence>
<accession>A0A7S2XIN1</accession>
<dbReference type="InterPro" id="IPR019318">
    <property type="entry name" value="Gua_nucleotide_exch_fac_Ric8"/>
</dbReference>
<feature type="compositionally biased region" description="Low complexity" evidence="4">
    <location>
        <begin position="18"/>
        <end position="32"/>
    </location>
</feature>
<dbReference type="GO" id="GO:0001965">
    <property type="term" value="F:G-protein alpha-subunit binding"/>
    <property type="evidence" value="ECO:0007669"/>
    <property type="project" value="TreeGrafter"/>
</dbReference>